<dbReference type="SUPFAM" id="SSF49785">
    <property type="entry name" value="Galactose-binding domain-like"/>
    <property type="match status" value="1"/>
</dbReference>
<dbReference type="InterPro" id="IPR054593">
    <property type="entry name" value="Beta-mannosidase-like_N2"/>
</dbReference>
<evidence type="ECO:0000259" key="13">
    <source>
        <dbReference type="Pfam" id="PF22666"/>
    </source>
</evidence>
<evidence type="ECO:0000256" key="8">
    <source>
        <dbReference type="ARBA" id="ARBA00038429"/>
    </source>
</evidence>
<evidence type="ECO:0000313" key="15">
    <source>
        <dbReference type="Proteomes" id="UP000076580"/>
    </source>
</evidence>
<dbReference type="GO" id="GO:0004567">
    <property type="term" value="F:beta-mannosidase activity"/>
    <property type="evidence" value="ECO:0007669"/>
    <property type="project" value="UniProtKB-EC"/>
</dbReference>
<dbReference type="GO" id="GO:0000272">
    <property type="term" value="P:polysaccharide catabolic process"/>
    <property type="evidence" value="ECO:0007669"/>
    <property type="project" value="UniProtKB-KW"/>
</dbReference>
<evidence type="ECO:0000256" key="4">
    <source>
        <dbReference type="ARBA" id="ARBA00022801"/>
    </source>
</evidence>
<dbReference type="GO" id="GO:0006516">
    <property type="term" value="P:glycoprotein catabolic process"/>
    <property type="evidence" value="ECO:0007669"/>
    <property type="project" value="TreeGrafter"/>
</dbReference>
<dbReference type="Pfam" id="PF00703">
    <property type="entry name" value="Glyco_hydro_2"/>
    <property type="match status" value="1"/>
</dbReference>
<dbReference type="EC" id="3.2.1.25" evidence="3"/>
<comment type="similarity">
    <text evidence="8">Belongs to the glycosyl hydrolase 2 family. Beta-mannosidase B subfamily.</text>
</comment>
<dbReference type="Pfam" id="PF22666">
    <property type="entry name" value="Glyco_hydro_2_N2"/>
    <property type="match status" value="1"/>
</dbReference>
<gene>
    <name evidence="14" type="ORF">DCS_01768</name>
</gene>
<keyword evidence="5" id="KW-0119">Carbohydrate metabolism</keyword>
<reference evidence="14 15" key="1">
    <citation type="journal article" date="2016" name="Sci. Rep.">
        <title>Insights into Adaptations to a Near-Obligate Nematode Endoparasitic Lifestyle from the Finished Genome of Drechmeria coniospora.</title>
        <authorList>
            <person name="Zhang L."/>
            <person name="Zhou Z."/>
            <person name="Guo Q."/>
            <person name="Fokkens L."/>
            <person name="Miskei M."/>
            <person name="Pocsi I."/>
            <person name="Zhang W."/>
            <person name="Chen M."/>
            <person name="Wang L."/>
            <person name="Sun Y."/>
            <person name="Donzelli B.G."/>
            <person name="Gibson D.M."/>
            <person name="Nelson D.R."/>
            <person name="Luo J.G."/>
            <person name="Rep M."/>
            <person name="Liu H."/>
            <person name="Yang S."/>
            <person name="Wang J."/>
            <person name="Krasnoff S.B."/>
            <person name="Xu Y."/>
            <person name="Molnar I."/>
            <person name="Lin M."/>
        </authorList>
    </citation>
    <scope>NUCLEOTIDE SEQUENCE [LARGE SCALE GENOMIC DNA]</scope>
    <source>
        <strain evidence="14 15">ARSEF 6962</strain>
    </source>
</reference>
<evidence type="ECO:0000259" key="12">
    <source>
        <dbReference type="Pfam" id="PF17786"/>
    </source>
</evidence>
<keyword evidence="7" id="KW-0624">Polysaccharide degradation</keyword>
<sequence>MDADMPKFAQRIPLTSGWTFKQTDGVEDNWLPVTRVPTVVHLDLINNGRIPDPFIGLNELAVEWVGEKAWTYRTSFSSPRSVDKESVYLLFGGLDTIAKVKLNGTVILESDNMFLSHRIDITQNLLDRNLLIIEFESALQRGRDLEREHREHRYVAHNGESGRIGVRKAQYHWGWDWGPVLMTSGPWRPIVLEVSAAHIKDAAIKYEISADLSTVAGNVEVQLEGPVDEVILLITYNGIEVATGASKPLKYPSSHVAFSIAEPALWYPAGYGDQPLYDFTVEIVKDGTCVDHWVRKTGFRRVELVQELDTHGESFYFRVNDIDVFAGGSCWIPADNFLPRITRHRYNDWMKVMVDGHQNMIRVWGGGIYEDDAFYDSCDQLGILVWQDFMFACASYPAWKSLRESVDKEARQNIKRLRHHPSVVIYCGNNEDYQTQEHCKLEYDWENKDPESWLQSTYPARYYYEHLLPRAVAEESSGVPYWPGSPFSSKGKEANDMTAGDVHQWKVWHGACEKYQKFDKMGGRFVSEFGLVGLPQPSTISSFCDDPEGLHQGSRTLDFHNKAHGHERRIATYISENFVPREDLKGHIYLSQLVQSEALAFAYRGWRRQWGEGRRCGGALVWQLNDCWPCSSWAIVDYFLRKKAAYYAVSRQMRPVAVGVQREHHDWTHGHARPAKRLRFDVWVSSSMMRDFQGDVEIRFVSIETGAEIKPAVCKPGVAVSPNGTTVVFSGDIDCEHEEPHVIAVRLCSGGEVISRDMDWPQPFKYLRFPGRGVEIRASADCYTVTADRPTKCLLIEEVDGVRLSDNGIDLVAGDVQVIQVTGMSGAVGTPRYQYLGQDDM</sequence>
<dbReference type="Gene3D" id="2.60.40.10">
    <property type="entry name" value="Immunoglobulins"/>
    <property type="match status" value="1"/>
</dbReference>
<dbReference type="InParanoid" id="A0A151GU76"/>
<evidence type="ECO:0000256" key="9">
    <source>
        <dbReference type="ARBA" id="ARBA00041069"/>
    </source>
</evidence>
<organism evidence="14 15">
    <name type="scientific">Drechmeria coniospora</name>
    <name type="common">Nematophagous fungus</name>
    <name type="synonym">Meria coniospora</name>
    <dbReference type="NCBI Taxonomy" id="98403"/>
    <lineage>
        <taxon>Eukaryota</taxon>
        <taxon>Fungi</taxon>
        <taxon>Dikarya</taxon>
        <taxon>Ascomycota</taxon>
        <taxon>Pezizomycotina</taxon>
        <taxon>Sordariomycetes</taxon>
        <taxon>Hypocreomycetidae</taxon>
        <taxon>Hypocreales</taxon>
        <taxon>Ophiocordycipitaceae</taxon>
        <taxon>Drechmeria</taxon>
    </lineage>
</organism>
<evidence type="ECO:0000256" key="2">
    <source>
        <dbReference type="ARBA" id="ARBA00004740"/>
    </source>
</evidence>
<accession>A0A151GU76</accession>
<comment type="catalytic activity">
    <reaction evidence="1">
        <text>Hydrolysis of terminal, non-reducing beta-D-mannose residues in beta-D-mannosides.</text>
        <dbReference type="EC" id="3.2.1.25"/>
    </reaction>
</comment>
<feature type="domain" description="Beta-mannosidase-like galactose-binding" evidence="13">
    <location>
        <begin position="18"/>
        <end position="188"/>
    </location>
</feature>
<evidence type="ECO:0000256" key="3">
    <source>
        <dbReference type="ARBA" id="ARBA00012754"/>
    </source>
</evidence>
<dbReference type="InterPro" id="IPR008979">
    <property type="entry name" value="Galactose-bd-like_sf"/>
</dbReference>
<dbReference type="STRING" id="98403.A0A151GU76"/>
<evidence type="ECO:0000256" key="10">
    <source>
        <dbReference type="ARBA" id="ARBA00041614"/>
    </source>
</evidence>
<evidence type="ECO:0000313" key="14">
    <source>
        <dbReference type="EMBL" id="KYK60630.1"/>
    </source>
</evidence>
<dbReference type="InterPro" id="IPR017853">
    <property type="entry name" value="GH"/>
</dbReference>
<keyword evidence="4" id="KW-0378">Hydrolase</keyword>
<dbReference type="FunFam" id="2.60.120.260:FF:000118">
    <property type="entry name" value="Beta-mannosidase B"/>
    <property type="match status" value="1"/>
</dbReference>
<dbReference type="Gene3D" id="2.60.120.260">
    <property type="entry name" value="Galactose-binding domain-like"/>
    <property type="match status" value="1"/>
</dbReference>
<dbReference type="InterPro" id="IPR041447">
    <property type="entry name" value="Mannosidase_ig"/>
</dbReference>
<dbReference type="InterPro" id="IPR006102">
    <property type="entry name" value="Ig-like_GH2"/>
</dbReference>
<protein>
    <recommendedName>
        <fullName evidence="9">Beta-mannosidase B</fullName>
        <ecNumber evidence="3">3.2.1.25</ecNumber>
    </recommendedName>
    <alternativeName>
        <fullName evidence="10">Mannanase B</fullName>
    </alternativeName>
</protein>
<dbReference type="GeneID" id="63714411"/>
<keyword evidence="6" id="KW-0326">Glycosidase</keyword>
<proteinExistence type="inferred from homology"/>
<dbReference type="Pfam" id="PF17786">
    <property type="entry name" value="Mannosidase_ig"/>
    <property type="match status" value="1"/>
</dbReference>
<dbReference type="FunFam" id="3.20.20.80:FF:000050">
    <property type="entry name" value="Beta-mannosidase B"/>
    <property type="match status" value="1"/>
</dbReference>
<keyword evidence="15" id="KW-1185">Reference proteome</keyword>
<dbReference type="InterPro" id="IPR050887">
    <property type="entry name" value="Beta-mannosidase_GH2"/>
</dbReference>
<evidence type="ECO:0000256" key="7">
    <source>
        <dbReference type="ARBA" id="ARBA00023326"/>
    </source>
</evidence>
<dbReference type="PANTHER" id="PTHR43730:SF1">
    <property type="entry name" value="BETA-MANNOSIDASE"/>
    <property type="match status" value="1"/>
</dbReference>
<feature type="domain" description="Mannosidase Ig/CBM-like" evidence="12">
    <location>
        <begin position="680"/>
        <end position="766"/>
    </location>
</feature>
<comment type="pathway">
    <text evidence="2">Glycan metabolism; N-glycan degradation.</text>
</comment>
<evidence type="ECO:0000259" key="11">
    <source>
        <dbReference type="Pfam" id="PF00703"/>
    </source>
</evidence>
<dbReference type="InterPro" id="IPR013783">
    <property type="entry name" value="Ig-like_fold"/>
</dbReference>
<evidence type="ECO:0000256" key="5">
    <source>
        <dbReference type="ARBA" id="ARBA00023277"/>
    </source>
</evidence>
<dbReference type="SUPFAM" id="SSF49303">
    <property type="entry name" value="beta-Galactosidase/glucuronidase domain"/>
    <property type="match status" value="1"/>
</dbReference>
<comment type="caution">
    <text evidence="14">The sequence shown here is derived from an EMBL/GenBank/DDBJ whole genome shotgun (WGS) entry which is preliminary data.</text>
</comment>
<dbReference type="EMBL" id="LAYC01000001">
    <property type="protein sequence ID" value="KYK60630.1"/>
    <property type="molecule type" value="Genomic_DNA"/>
</dbReference>
<dbReference type="SUPFAM" id="SSF51445">
    <property type="entry name" value="(Trans)glycosidases"/>
    <property type="match status" value="1"/>
</dbReference>
<feature type="domain" description="Glycoside hydrolase family 2 immunoglobulin-like beta-sandwich" evidence="11">
    <location>
        <begin position="197"/>
        <end position="300"/>
    </location>
</feature>
<dbReference type="AlphaFoldDB" id="A0A151GU76"/>
<evidence type="ECO:0000256" key="6">
    <source>
        <dbReference type="ARBA" id="ARBA00023295"/>
    </source>
</evidence>
<dbReference type="Proteomes" id="UP000076580">
    <property type="component" value="Chromosome 01"/>
</dbReference>
<evidence type="ECO:0000256" key="1">
    <source>
        <dbReference type="ARBA" id="ARBA00000829"/>
    </source>
</evidence>
<dbReference type="PANTHER" id="PTHR43730">
    <property type="entry name" value="BETA-MANNOSIDASE"/>
    <property type="match status" value="1"/>
</dbReference>
<name>A0A151GU76_DRECN</name>
<dbReference type="RefSeq" id="XP_040659982.1">
    <property type="nucleotide sequence ID" value="XM_040799099.1"/>
</dbReference>
<dbReference type="Gene3D" id="3.20.20.80">
    <property type="entry name" value="Glycosidases"/>
    <property type="match status" value="1"/>
</dbReference>
<dbReference type="InterPro" id="IPR036156">
    <property type="entry name" value="Beta-gal/glucu_dom_sf"/>
</dbReference>